<evidence type="ECO:0000256" key="3">
    <source>
        <dbReference type="ARBA" id="ARBA00023163"/>
    </source>
</evidence>
<dbReference type="InterPro" id="IPR050109">
    <property type="entry name" value="HTH-type_TetR-like_transc_reg"/>
</dbReference>
<dbReference type="GO" id="GO:0000976">
    <property type="term" value="F:transcription cis-regulatory region binding"/>
    <property type="evidence" value="ECO:0007669"/>
    <property type="project" value="TreeGrafter"/>
</dbReference>
<evidence type="ECO:0000313" key="7">
    <source>
        <dbReference type="EMBL" id="TYC55310.1"/>
    </source>
</evidence>
<dbReference type="InterPro" id="IPR009057">
    <property type="entry name" value="Homeodomain-like_sf"/>
</dbReference>
<keyword evidence="3" id="KW-0804">Transcription</keyword>
<sequence>MIEDNKPESLLEPEAATTRRVERPKRDSARTKAAGGTWQAEKSLATRTQILDATLQCLVELGYTQTTTEKIALKAGVSRGAMTHHFKSRADVFKAAAEYITDLRAVEYEDACRRIKLPPGNLATFESMLDTLVMLQKYYYARASFIALQELQRGARTDKVLAKVMLPLEKALDEKKNASMLKRFPFWADYPQTGEVLRDLFFHSLKGVAVNPTPYMQGDRLHRLHQLLASVAMMEFEKAYEAAHGAKVPPQPEPEKKERKPRKAANA</sequence>
<keyword evidence="2 4" id="KW-0238">DNA-binding</keyword>
<dbReference type="PANTHER" id="PTHR30055">
    <property type="entry name" value="HTH-TYPE TRANSCRIPTIONAL REGULATOR RUTR"/>
    <property type="match status" value="1"/>
</dbReference>
<feature type="domain" description="HTH tetR-type" evidence="6">
    <location>
        <begin position="44"/>
        <end position="104"/>
    </location>
</feature>
<dbReference type="PROSITE" id="PS50977">
    <property type="entry name" value="HTH_TETR_2"/>
    <property type="match status" value="1"/>
</dbReference>
<keyword evidence="8" id="KW-1185">Reference proteome</keyword>
<dbReference type="Pfam" id="PF00440">
    <property type="entry name" value="TetR_N"/>
    <property type="match status" value="1"/>
</dbReference>
<protein>
    <submittedName>
        <fullName evidence="7">TetR/AcrR family transcriptional regulator</fullName>
    </submittedName>
</protein>
<accession>A0A6C2CLQ4</accession>
<dbReference type="RefSeq" id="WP_148579877.1">
    <property type="nucleotide sequence ID" value="NZ_SDKK01000013.1"/>
</dbReference>
<feature type="compositionally biased region" description="Basic and acidic residues" evidence="5">
    <location>
        <begin position="17"/>
        <end position="30"/>
    </location>
</feature>
<dbReference type="InterPro" id="IPR001647">
    <property type="entry name" value="HTH_TetR"/>
</dbReference>
<gene>
    <name evidence="7" type="ORF">ETQ85_14960</name>
</gene>
<name>A0A6C2CLQ4_9RHOO</name>
<organism evidence="7 8">
    <name type="scientific">Zoogloea oleivorans</name>
    <dbReference type="NCBI Taxonomy" id="1552750"/>
    <lineage>
        <taxon>Bacteria</taxon>
        <taxon>Pseudomonadati</taxon>
        <taxon>Pseudomonadota</taxon>
        <taxon>Betaproteobacteria</taxon>
        <taxon>Rhodocyclales</taxon>
        <taxon>Zoogloeaceae</taxon>
        <taxon>Zoogloea</taxon>
    </lineage>
</organism>
<dbReference type="Gene3D" id="1.10.357.10">
    <property type="entry name" value="Tetracycline Repressor, domain 2"/>
    <property type="match status" value="1"/>
</dbReference>
<evidence type="ECO:0000256" key="1">
    <source>
        <dbReference type="ARBA" id="ARBA00023015"/>
    </source>
</evidence>
<evidence type="ECO:0000259" key="6">
    <source>
        <dbReference type="PROSITE" id="PS50977"/>
    </source>
</evidence>
<dbReference type="AlphaFoldDB" id="A0A6C2CLQ4"/>
<evidence type="ECO:0000256" key="5">
    <source>
        <dbReference type="SAM" id="MobiDB-lite"/>
    </source>
</evidence>
<feature type="region of interest" description="Disordered" evidence="5">
    <location>
        <begin position="243"/>
        <end position="267"/>
    </location>
</feature>
<comment type="caution">
    <text evidence="7">The sequence shown here is derived from an EMBL/GenBank/DDBJ whole genome shotgun (WGS) entry which is preliminary data.</text>
</comment>
<evidence type="ECO:0000256" key="4">
    <source>
        <dbReference type="PROSITE-ProRule" id="PRU00335"/>
    </source>
</evidence>
<keyword evidence="1" id="KW-0805">Transcription regulation</keyword>
<feature type="region of interest" description="Disordered" evidence="5">
    <location>
        <begin position="1"/>
        <end position="38"/>
    </location>
</feature>
<proteinExistence type="predicted"/>
<reference evidence="7 8" key="1">
    <citation type="submission" date="2019-01" db="EMBL/GenBank/DDBJ databases">
        <title>Zoogloea oleivorans genome sequencing and assembly.</title>
        <authorList>
            <person name="Tancsics A."/>
            <person name="Farkas M."/>
            <person name="Kriszt B."/>
            <person name="Maroti G."/>
            <person name="Horvath B."/>
        </authorList>
    </citation>
    <scope>NUCLEOTIDE SEQUENCE [LARGE SCALE GENOMIC DNA]</scope>
    <source>
        <strain evidence="7 8">Buc</strain>
    </source>
</reference>
<dbReference type="PANTHER" id="PTHR30055:SF234">
    <property type="entry name" value="HTH-TYPE TRANSCRIPTIONAL REGULATOR BETI"/>
    <property type="match status" value="1"/>
</dbReference>
<feature type="DNA-binding region" description="H-T-H motif" evidence="4">
    <location>
        <begin position="67"/>
        <end position="86"/>
    </location>
</feature>
<dbReference type="Proteomes" id="UP000389128">
    <property type="component" value="Unassembled WGS sequence"/>
</dbReference>
<dbReference type="GO" id="GO:0003700">
    <property type="term" value="F:DNA-binding transcription factor activity"/>
    <property type="evidence" value="ECO:0007669"/>
    <property type="project" value="TreeGrafter"/>
</dbReference>
<evidence type="ECO:0000313" key="8">
    <source>
        <dbReference type="Proteomes" id="UP000389128"/>
    </source>
</evidence>
<dbReference type="PRINTS" id="PR00455">
    <property type="entry name" value="HTHTETR"/>
</dbReference>
<evidence type="ECO:0000256" key="2">
    <source>
        <dbReference type="ARBA" id="ARBA00023125"/>
    </source>
</evidence>
<dbReference type="SUPFAM" id="SSF46689">
    <property type="entry name" value="Homeodomain-like"/>
    <property type="match status" value="1"/>
</dbReference>
<dbReference type="OrthoDB" id="5816932at2"/>
<dbReference type="EMBL" id="SDKK01000013">
    <property type="protein sequence ID" value="TYC55310.1"/>
    <property type="molecule type" value="Genomic_DNA"/>
</dbReference>